<feature type="region of interest" description="Disordered" evidence="1">
    <location>
        <begin position="1"/>
        <end position="78"/>
    </location>
</feature>
<feature type="compositionally biased region" description="Polar residues" evidence="1">
    <location>
        <begin position="1"/>
        <end position="13"/>
    </location>
</feature>
<sequence length="209" mass="22632">MPHSPPQHSSESGSPPPDEHDEEPLRPVRSATLRATTPSTRDGPLNRPMLRRRTDGGAGEGFGDASHSAGGSSRLAEDQANAELEDLAQLDDPRRRLVMLAEGLLLVPRISAEQGLPAHWRAVANRIIGGSSELSLFLADVRAAQSQLCELTGEEDGLQGPVPTAHRAADLQHRISAIISAHPFLRGFCTRLHADHELFGRHRPGDSRR</sequence>
<comment type="caution">
    <text evidence="2">The sequence shown here is derived from an EMBL/GenBank/DDBJ whole genome shotgun (WGS) entry which is preliminary data.</text>
</comment>
<keyword evidence="3" id="KW-1185">Reference proteome</keyword>
<dbReference type="EMBL" id="MCGR01000008">
    <property type="protein sequence ID" value="ORY88734.1"/>
    <property type="molecule type" value="Genomic_DNA"/>
</dbReference>
<evidence type="ECO:0000256" key="1">
    <source>
        <dbReference type="SAM" id="MobiDB-lite"/>
    </source>
</evidence>
<evidence type="ECO:0000313" key="2">
    <source>
        <dbReference type="EMBL" id="ORY88734.1"/>
    </source>
</evidence>
<organism evidence="2 3">
    <name type="scientific">Leucosporidium creatinivorum</name>
    <dbReference type="NCBI Taxonomy" id="106004"/>
    <lineage>
        <taxon>Eukaryota</taxon>
        <taxon>Fungi</taxon>
        <taxon>Dikarya</taxon>
        <taxon>Basidiomycota</taxon>
        <taxon>Pucciniomycotina</taxon>
        <taxon>Microbotryomycetes</taxon>
        <taxon>Leucosporidiales</taxon>
        <taxon>Leucosporidium</taxon>
    </lineage>
</organism>
<accession>A0A1Y2FXG7</accession>
<dbReference type="InParanoid" id="A0A1Y2FXG7"/>
<evidence type="ECO:0000313" key="3">
    <source>
        <dbReference type="Proteomes" id="UP000193467"/>
    </source>
</evidence>
<protein>
    <submittedName>
        <fullName evidence="2">Uncharacterized protein</fullName>
    </submittedName>
</protein>
<proteinExistence type="predicted"/>
<name>A0A1Y2FXG7_9BASI</name>
<gene>
    <name evidence="2" type="ORF">BCR35DRAFT_204387</name>
</gene>
<dbReference type="AlphaFoldDB" id="A0A1Y2FXG7"/>
<dbReference type="Proteomes" id="UP000193467">
    <property type="component" value="Unassembled WGS sequence"/>
</dbReference>
<reference evidence="2 3" key="1">
    <citation type="submission" date="2016-07" db="EMBL/GenBank/DDBJ databases">
        <title>Pervasive Adenine N6-methylation of Active Genes in Fungi.</title>
        <authorList>
            <consortium name="DOE Joint Genome Institute"/>
            <person name="Mondo S.J."/>
            <person name="Dannebaum R.O."/>
            <person name="Kuo R.C."/>
            <person name="Labutti K."/>
            <person name="Haridas S."/>
            <person name="Kuo A."/>
            <person name="Salamov A."/>
            <person name="Ahrendt S.R."/>
            <person name="Lipzen A."/>
            <person name="Sullivan W."/>
            <person name="Andreopoulos W.B."/>
            <person name="Clum A."/>
            <person name="Lindquist E."/>
            <person name="Daum C."/>
            <person name="Ramamoorthy G.K."/>
            <person name="Gryganskyi A."/>
            <person name="Culley D."/>
            <person name="Magnuson J.K."/>
            <person name="James T.Y."/>
            <person name="O'Malley M.A."/>
            <person name="Stajich J.E."/>
            <person name="Spatafora J.W."/>
            <person name="Visel A."/>
            <person name="Grigoriev I.V."/>
        </authorList>
    </citation>
    <scope>NUCLEOTIDE SEQUENCE [LARGE SCALE GENOMIC DNA]</scope>
    <source>
        <strain evidence="2 3">62-1032</strain>
    </source>
</reference>